<comment type="caution">
    <text evidence="1">The sequence shown here is derived from an EMBL/GenBank/DDBJ whole genome shotgun (WGS) entry which is preliminary data.</text>
</comment>
<evidence type="ECO:0000313" key="1">
    <source>
        <dbReference type="EMBL" id="MPC94225.1"/>
    </source>
</evidence>
<proteinExistence type="predicted"/>
<sequence>MAAIQRPFDHIKAARRPFPFLTAPSLHCPSLPFPPRPSKATLA</sequence>
<dbReference type="Proteomes" id="UP000324222">
    <property type="component" value="Unassembled WGS sequence"/>
</dbReference>
<accession>A0A5B7JI11</accession>
<organism evidence="1 2">
    <name type="scientific">Portunus trituberculatus</name>
    <name type="common">Swimming crab</name>
    <name type="synonym">Neptunus trituberculatus</name>
    <dbReference type="NCBI Taxonomy" id="210409"/>
    <lineage>
        <taxon>Eukaryota</taxon>
        <taxon>Metazoa</taxon>
        <taxon>Ecdysozoa</taxon>
        <taxon>Arthropoda</taxon>
        <taxon>Crustacea</taxon>
        <taxon>Multicrustacea</taxon>
        <taxon>Malacostraca</taxon>
        <taxon>Eumalacostraca</taxon>
        <taxon>Eucarida</taxon>
        <taxon>Decapoda</taxon>
        <taxon>Pleocyemata</taxon>
        <taxon>Brachyura</taxon>
        <taxon>Eubrachyura</taxon>
        <taxon>Portunoidea</taxon>
        <taxon>Portunidae</taxon>
        <taxon>Portuninae</taxon>
        <taxon>Portunus</taxon>
    </lineage>
</organism>
<dbReference type="EMBL" id="VSRR010097719">
    <property type="protein sequence ID" value="MPC94225.1"/>
    <property type="molecule type" value="Genomic_DNA"/>
</dbReference>
<dbReference type="AlphaFoldDB" id="A0A5B7JI11"/>
<gene>
    <name evidence="1" type="ORF">E2C01_089383</name>
</gene>
<keyword evidence="2" id="KW-1185">Reference proteome</keyword>
<evidence type="ECO:0000313" key="2">
    <source>
        <dbReference type="Proteomes" id="UP000324222"/>
    </source>
</evidence>
<reference evidence="1 2" key="1">
    <citation type="submission" date="2019-05" db="EMBL/GenBank/DDBJ databases">
        <title>Another draft genome of Portunus trituberculatus and its Hox gene families provides insights of decapod evolution.</title>
        <authorList>
            <person name="Jeong J.-H."/>
            <person name="Song I."/>
            <person name="Kim S."/>
            <person name="Choi T."/>
            <person name="Kim D."/>
            <person name="Ryu S."/>
            <person name="Kim W."/>
        </authorList>
    </citation>
    <scope>NUCLEOTIDE SEQUENCE [LARGE SCALE GENOMIC DNA]</scope>
    <source>
        <tissue evidence="1">Muscle</tissue>
    </source>
</reference>
<protein>
    <submittedName>
        <fullName evidence="1">Uncharacterized protein</fullName>
    </submittedName>
</protein>
<name>A0A5B7JI11_PORTR</name>